<accession>L0R5X4</accession>
<dbReference type="OrthoDB" id="5472224at2"/>
<dbReference type="Proteomes" id="UP000010808">
    <property type="component" value="Chromosome"/>
</dbReference>
<evidence type="ECO:0000256" key="1">
    <source>
        <dbReference type="SAM" id="Phobius"/>
    </source>
</evidence>
<keyword evidence="1" id="KW-1133">Transmembrane helix</keyword>
<dbReference type="InterPro" id="IPR030888">
    <property type="entry name" value="Put_ccm"/>
</dbReference>
<keyword evidence="1" id="KW-0472">Membrane</keyword>
<dbReference type="STRING" id="1121451.DESAM_10107"/>
<name>L0R5X4_9BACT</name>
<evidence type="ECO:0000313" key="3">
    <source>
        <dbReference type="Proteomes" id="UP000010808"/>
    </source>
</evidence>
<dbReference type="NCBIfam" id="TIGR04391">
    <property type="entry name" value="CcmD_alt_fam"/>
    <property type="match status" value="1"/>
</dbReference>
<proteinExistence type="predicted"/>
<keyword evidence="1" id="KW-0812">Transmembrane</keyword>
<keyword evidence="3" id="KW-1185">Reference proteome</keyword>
<organism evidence="2 3">
    <name type="scientific">Maridesulfovibrio hydrothermalis AM13 = DSM 14728</name>
    <dbReference type="NCBI Taxonomy" id="1121451"/>
    <lineage>
        <taxon>Bacteria</taxon>
        <taxon>Pseudomonadati</taxon>
        <taxon>Thermodesulfobacteriota</taxon>
        <taxon>Desulfovibrionia</taxon>
        <taxon>Desulfovibrionales</taxon>
        <taxon>Desulfovibrionaceae</taxon>
        <taxon>Maridesulfovibrio</taxon>
    </lineage>
</organism>
<gene>
    <name evidence="2" type="ORF">DESAM_10107</name>
</gene>
<dbReference type="RefSeq" id="WP_015334698.1">
    <property type="nucleotide sequence ID" value="NC_020055.1"/>
</dbReference>
<protein>
    <recommendedName>
        <fullName evidence="4">CcmD family protein</fullName>
    </recommendedName>
</protein>
<sequence>MKSETYLFIANIAVWAVIAGYLAFIASKGAAMDRRLKQMELLDNDK</sequence>
<dbReference type="PATRIC" id="fig|1121451.3.peg.96"/>
<dbReference type="EMBL" id="FO203522">
    <property type="protein sequence ID" value="CCO22088.1"/>
    <property type="molecule type" value="Genomic_DNA"/>
</dbReference>
<evidence type="ECO:0008006" key="4">
    <source>
        <dbReference type="Google" id="ProtNLM"/>
    </source>
</evidence>
<dbReference type="AlphaFoldDB" id="L0R5X4"/>
<feature type="transmembrane region" description="Helical" evidence="1">
    <location>
        <begin position="6"/>
        <end position="27"/>
    </location>
</feature>
<evidence type="ECO:0000313" key="2">
    <source>
        <dbReference type="EMBL" id="CCO22088.1"/>
    </source>
</evidence>
<dbReference type="HOGENOM" id="CLU_215284_0_0_7"/>
<dbReference type="KEGG" id="dhy:DESAM_10107"/>
<reference evidence="2 3" key="1">
    <citation type="submission" date="2012-10" db="EMBL/GenBank/DDBJ databases">
        <authorList>
            <person name="Genoscope - CEA"/>
        </authorList>
    </citation>
    <scope>NUCLEOTIDE SEQUENCE [LARGE SCALE GENOMIC DNA]</scope>
    <source>
        <strain evidence="3">AM13 / DSM 14728</strain>
    </source>
</reference>